<dbReference type="RefSeq" id="WP_284720221.1">
    <property type="nucleotide sequence ID" value="NZ_JARZHI010000005.1"/>
</dbReference>
<evidence type="ECO:0000313" key="2">
    <source>
        <dbReference type="Proteomes" id="UP001160301"/>
    </source>
</evidence>
<protein>
    <submittedName>
        <fullName evidence="1">Uncharacterized protein</fullName>
    </submittedName>
</protein>
<dbReference type="EMBL" id="JARZHI010000005">
    <property type="protein sequence ID" value="MDI1429454.1"/>
    <property type="molecule type" value="Genomic_DNA"/>
</dbReference>
<comment type="caution">
    <text evidence="1">The sequence shown here is derived from an EMBL/GenBank/DDBJ whole genome shotgun (WGS) entry which is preliminary data.</text>
</comment>
<proteinExistence type="predicted"/>
<organism evidence="1 2">
    <name type="scientific">Polyangium sorediatum</name>
    <dbReference type="NCBI Taxonomy" id="889274"/>
    <lineage>
        <taxon>Bacteria</taxon>
        <taxon>Pseudomonadati</taxon>
        <taxon>Myxococcota</taxon>
        <taxon>Polyangia</taxon>
        <taxon>Polyangiales</taxon>
        <taxon>Polyangiaceae</taxon>
        <taxon>Polyangium</taxon>
    </lineage>
</organism>
<name>A0ABT6NMD1_9BACT</name>
<sequence length="52" mass="5674">MEELRDAQFFQRVGGKTIEVGSKLATGTLLVEPATLRSLLTRSSLVLTLAVR</sequence>
<gene>
    <name evidence="1" type="ORF">QHF89_08110</name>
</gene>
<dbReference type="Proteomes" id="UP001160301">
    <property type="component" value="Unassembled WGS sequence"/>
</dbReference>
<keyword evidence="2" id="KW-1185">Reference proteome</keyword>
<reference evidence="1 2" key="1">
    <citation type="submission" date="2023-04" db="EMBL/GenBank/DDBJ databases">
        <title>The genome sequence of Polyangium sorediatum DSM14670.</title>
        <authorList>
            <person name="Zhang X."/>
        </authorList>
    </citation>
    <scope>NUCLEOTIDE SEQUENCE [LARGE SCALE GENOMIC DNA]</scope>
    <source>
        <strain evidence="1 2">DSM 14670</strain>
    </source>
</reference>
<accession>A0ABT6NMD1</accession>
<evidence type="ECO:0000313" key="1">
    <source>
        <dbReference type="EMBL" id="MDI1429454.1"/>
    </source>
</evidence>